<protein>
    <recommendedName>
        <fullName evidence="3">Lipopolysaccharide assembly protein A domain-containing protein</fullName>
    </recommendedName>
</protein>
<dbReference type="AlphaFoldDB" id="A0A0F9HSJ2"/>
<evidence type="ECO:0000256" key="1">
    <source>
        <dbReference type="SAM" id="Phobius"/>
    </source>
</evidence>
<evidence type="ECO:0008006" key="3">
    <source>
        <dbReference type="Google" id="ProtNLM"/>
    </source>
</evidence>
<feature type="transmembrane region" description="Helical" evidence="1">
    <location>
        <begin position="50"/>
        <end position="70"/>
    </location>
</feature>
<sequence>MEKEGFFNWIKTNIFFWIIVLLWTAISFIFNPDEIELFLISPSAGFVSMALNFIIIVAVVAIPFSIYYIIRSLYKLKKEIEKLEKK</sequence>
<gene>
    <name evidence="2" type="ORF">LCGC14_1962500</name>
</gene>
<feature type="transmembrane region" description="Helical" evidence="1">
    <location>
        <begin position="12"/>
        <end position="30"/>
    </location>
</feature>
<keyword evidence="1" id="KW-0812">Transmembrane</keyword>
<proteinExistence type="predicted"/>
<reference evidence="2" key="1">
    <citation type="journal article" date="2015" name="Nature">
        <title>Complex archaea that bridge the gap between prokaryotes and eukaryotes.</title>
        <authorList>
            <person name="Spang A."/>
            <person name="Saw J.H."/>
            <person name="Jorgensen S.L."/>
            <person name="Zaremba-Niedzwiedzka K."/>
            <person name="Martijn J."/>
            <person name="Lind A.E."/>
            <person name="van Eijk R."/>
            <person name="Schleper C."/>
            <person name="Guy L."/>
            <person name="Ettema T.J."/>
        </authorList>
    </citation>
    <scope>NUCLEOTIDE SEQUENCE</scope>
</reference>
<name>A0A0F9HSJ2_9ZZZZ</name>
<dbReference type="EMBL" id="LAZR01021641">
    <property type="protein sequence ID" value="KKL84660.1"/>
    <property type="molecule type" value="Genomic_DNA"/>
</dbReference>
<keyword evidence="1" id="KW-0472">Membrane</keyword>
<accession>A0A0F9HSJ2</accession>
<keyword evidence="1" id="KW-1133">Transmembrane helix</keyword>
<evidence type="ECO:0000313" key="2">
    <source>
        <dbReference type="EMBL" id="KKL84660.1"/>
    </source>
</evidence>
<comment type="caution">
    <text evidence="2">The sequence shown here is derived from an EMBL/GenBank/DDBJ whole genome shotgun (WGS) entry which is preliminary data.</text>
</comment>
<organism evidence="2">
    <name type="scientific">marine sediment metagenome</name>
    <dbReference type="NCBI Taxonomy" id="412755"/>
    <lineage>
        <taxon>unclassified sequences</taxon>
        <taxon>metagenomes</taxon>
        <taxon>ecological metagenomes</taxon>
    </lineage>
</organism>